<reference evidence="2" key="1">
    <citation type="submission" date="2019-10" db="EMBL/GenBank/DDBJ databases">
        <authorList>
            <consortium name="DOE Joint Genome Institute"/>
            <person name="Kuo A."/>
            <person name="Miyauchi S."/>
            <person name="Kiss E."/>
            <person name="Drula E."/>
            <person name="Kohler A."/>
            <person name="Sanchez-Garcia M."/>
            <person name="Andreopoulos B."/>
            <person name="Barry K.W."/>
            <person name="Bonito G."/>
            <person name="Buee M."/>
            <person name="Carver A."/>
            <person name="Chen C."/>
            <person name="Cichocki N."/>
            <person name="Clum A."/>
            <person name="Culley D."/>
            <person name="Crous P.W."/>
            <person name="Fauchery L."/>
            <person name="Girlanda M."/>
            <person name="Hayes R."/>
            <person name="Keri Z."/>
            <person name="LaButti K."/>
            <person name="Lipzen A."/>
            <person name="Lombard V."/>
            <person name="Magnuson J."/>
            <person name="Maillard F."/>
            <person name="Morin E."/>
            <person name="Murat C."/>
            <person name="Nolan M."/>
            <person name="Ohm R."/>
            <person name="Pangilinan J."/>
            <person name="Pereira M."/>
            <person name="Perotto S."/>
            <person name="Peter M."/>
            <person name="Riley R."/>
            <person name="Sitrit Y."/>
            <person name="Stielow B."/>
            <person name="Szollosi G."/>
            <person name="Zifcakova L."/>
            <person name="Stursova M."/>
            <person name="Spatafora J.W."/>
            <person name="Tedersoo L."/>
            <person name="Vaario L.-M."/>
            <person name="Yamada A."/>
            <person name="Yan M."/>
            <person name="Wang P."/>
            <person name="Xu J."/>
            <person name="Bruns T."/>
            <person name="Baldrian P."/>
            <person name="Vilgalys R."/>
            <person name="Henrissat B."/>
            <person name="Grigoriev I.V."/>
            <person name="Hibbett D."/>
            <person name="Nagy L.G."/>
            <person name="Martin F.M."/>
        </authorList>
    </citation>
    <scope>NUCLEOTIDE SEQUENCE</scope>
    <source>
        <strain evidence="2">BED1</strain>
    </source>
</reference>
<dbReference type="Proteomes" id="UP001194468">
    <property type="component" value="Unassembled WGS sequence"/>
</dbReference>
<proteinExistence type="predicted"/>
<dbReference type="EMBL" id="WHUW01000002">
    <property type="protein sequence ID" value="KAF8450401.1"/>
    <property type="molecule type" value="Genomic_DNA"/>
</dbReference>
<comment type="caution">
    <text evidence="2">The sequence shown here is derived from an EMBL/GenBank/DDBJ whole genome shotgun (WGS) entry which is preliminary data.</text>
</comment>
<organism evidence="2 3">
    <name type="scientific">Boletus edulis BED1</name>
    <dbReference type="NCBI Taxonomy" id="1328754"/>
    <lineage>
        <taxon>Eukaryota</taxon>
        <taxon>Fungi</taxon>
        <taxon>Dikarya</taxon>
        <taxon>Basidiomycota</taxon>
        <taxon>Agaricomycotina</taxon>
        <taxon>Agaricomycetes</taxon>
        <taxon>Agaricomycetidae</taxon>
        <taxon>Boletales</taxon>
        <taxon>Boletineae</taxon>
        <taxon>Boletaceae</taxon>
        <taxon>Boletoideae</taxon>
        <taxon>Boletus</taxon>
    </lineage>
</organism>
<dbReference type="InterPro" id="IPR029058">
    <property type="entry name" value="AB_hydrolase_fold"/>
</dbReference>
<dbReference type="Pfam" id="PF12697">
    <property type="entry name" value="Abhydrolase_6"/>
    <property type="match status" value="1"/>
</dbReference>
<dbReference type="PANTHER" id="PTHR43798:SF33">
    <property type="entry name" value="HYDROLASE, PUTATIVE (AFU_ORTHOLOGUE AFUA_2G14860)-RELATED"/>
    <property type="match status" value="1"/>
</dbReference>
<accession>A0AAD4C6H6</accession>
<dbReference type="AlphaFoldDB" id="A0AAD4C6H6"/>
<keyword evidence="2" id="KW-0378">Hydrolase</keyword>
<gene>
    <name evidence="2" type="ORF">L210DRAFT_3387198</name>
</gene>
<dbReference type="InterPro" id="IPR000073">
    <property type="entry name" value="AB_hydrolase_1"/>
</dbReference>
<keyword evidence="3" id="KW-1185">Reference proteome</keyword>
<name>A0AAD4C6H6_BOLED</name>
<evidence type="ECO:0000259" key="1">
    <source>
        <dbReference type="Pfam" id="PF12697"/>
    </source>
</evidence>
<reference evidence="2" key="2">
    <citation type="journal article" date="2020" name="Nat. Commun.">
        <title>Large-scale genome sequencing of mycorrhizal fungi provides insights into the early evolution of symbiotic traits.</title>
        <authorList>
            <person name="Miyauchi S."/>
            <person name="Kiss E."/>
            <person name="Kuo A."/>
            <person name="Drula E."/>
            <person name="Kohler A."/>
            <person name="Sanchez-Garcia M."/>
            <person name="Morin E."/>
            <person name="Andreopoulos B."/>
            <person name="Barry K.W."/>
            <person name="Bonito G."/>
            <person name="Buee M."/>
            <person name="Carver A."/>
            <person name="Chen C."/>
            <person name="Cichocki N."/>
            <person name="Clum A."/>
            <person name="Culley D."/>
            <person name="Crous P.W."/>
            <person name="Fauchery L."/>
            <person name="Girlanda M."/>
            <person name="Hayes R.D."/>
            <person name="Keri Z."/>
            <person name="LaButti K."/>
            <person name="Lipzen A."/>
            <person name="Lombard V."/>
            <person name="Magnuson J."/>
            <person name="Maillard F."/>
            <person name="Murat C."/>
            <person name="Nolan M."/>
            <person name="Ohm R.A."/>
            <person name="Pangilinan J."/>
            <person name="Pereira M.F."/>
            <person name="Perotto S."/>
            <person name="Peter M."/>
            <person name="Pfister S."/>
            <person name="Riley R."/>
            <person name="Sitrit Y."/>
            <person name="Stielow J.B."/>
            <person name="Szollosi G."/>
            <person name="Zifcakova L."/>
            <person name="Stursova M."/>
            <person name="Spatafora J.W."/>
            <person name="Tedersoo L."/>
            <person name="Vaario L.M."/>
            <person name="Yamada A."/>
            <person name="Yan M."/>
            <person name="Wang P."/>
            <person name="Xu J."/>
            <person name="Bruns T."/>
            <person name="Baldrian P."/>
            <person name="Vilgalys R."/>
            <person name="Dunand C."/>
            <person name="Henrissat B."/>
            <person name="Grigoriev I.V."/>
            <person name="Hibbett D."/>
            <person name="Nagy L.G."/>
            <person name="Martin F.M."/>
        </authorList>
    </citation>
    <scope>NUCLEOTIDE SEQUENCE</scope>
    <source>
        <strain evidence="2">BED1</strain>
    </source>
</reference>
<dbReference type="SUPFAM" id="SSF53474">
    <property type="entry name" value="alpha/beta-Hydrolases"/>
    <property type="match status" value="1"/>
</dbReference>
<dbReference type="GO" id="GO:0016787">
    <property type="term" value="F:hydrolase activity"/>
    <property type="evidence" value="ECO:0007669"/>
    <property type="project" value="UniProtKB-KW"/>
</dbReference>
<sequence>MTSIPSATVWGSPTARKHALLIHGLTSSSHTWHRVASSLAGQAGFLVTAPNLIGHGLRRATDYHMDLIVEDLRPYLSARNYDLIIGHSLGGVTVMSLFPHLSQSHPTAIILVDPPLQQGAEKIAVKDAIFSASCINIKDAGAYLAENPLWAVKDTIYRELGTRLADPEAVHGIYKRNQPWNFLHHFEKTSTEWKVAVLISDPAIQQTCFIDDLQPFPHVRPVHVPNAGHWIQYEFPEIVVEEALKTVAELKAV</sequence>
<dbReference type="PANTHER" id="PTHR43798">
    <property type="entry name" value="MONOACYLGLYCEROL LIPASE"/>
    <property type="match status" value="1"/>
</dbReference>
<dbReference type="InterPro" id="IPR050266">
    <property type="entry name" value="AB_hydrolase_sf"/>
</dbReference>
<evidence type="ECO:0000313" key="3">
    <source>
        <dbReference type="Proteomes" id="UP001194468"/>
    </source>
</evidence>
<dbReference type="Gene3D" id="3.40.50.1820">
    <property type="entry name" value="alpha/beta hydrolase"/>
    <property type="match status" value="1"/>
</dbReference>
<dbReference type="GO" id="GO:0016020">
    <property type="term" value="C:membrane"/>
    <property type="evidence" value="ECO:0007669"/>
    <property type="project" value="TreeGrafter"/>
</dbReference>
<feature type="domain" description="AB hydrolase-1" evidence="1">
    <location>
        <begin position="20"/>
        <end position="241"/>
    </location>
</feature>
<protein>
    <submittedName>
        <fullName evidence="2">Alpha/Beta hydrolase protein</fullName>
    </submittedName>
</protein>
<evidence type="ECO:0000313" key="2">
    <source>
        <dbReference type="EMBL" id="KAF8450401.1"/>
    </source>
</evidence>